<comment type="similarity">
    <text evidence="3 8">Belongs to the derlin family.</text>
</comment>
<evidence type="ECO:0000313" key="10">
    <source>
        <dbReference type="Proteomes" id="UP001189122"/>
    </source>
</evidence>
<feature type="transmembrane region" description="Helical" evidence="8">
    <location>
        <begin position="128"/>
        <end position="149"/>
    </location>
</feature>
<evidence type="ECO:0000313" key="9">
    <source>
        <dbReference type="EMBL" id="CAA2618519.1"/>
    </source>
</evidence>
<keyword evidence="4 8" id="KW-0812">Transmembrane</keyword>
<evidence type="ECO:0000256" key="4">
    <source>
        <dbReference type="ARBA" id="ARBA00022692"/>
    </source>
</evidence>
<keyword evidence="10" id="KW-1185">Reference proteome</keyword>
<evidence type="ECO:0000256" key="7">
    <source>
        <dbReference type="ARBA" id="ARBA00023136"/>
    </source>
</evidence>
<evidence type="ECO:0000256" key="3">
    <source>
        <dbReference type="ARBA" id="ARBA00008917"/>
    </source>
</evidence>
<name>A0A7I8IK29_SPIIN</name>
<dbReference type="Pfam" id="PF04511">
    <property type="entry name" value="DER1"/>
    <property type="match status" value="1"/>
</dbReference>
<accession>A0A7I8IK29</accession>
<dbReference type="InterPro" id="IPR007599">
    <property type="entry name" value="DER1"/>
</dbReference>
<keyword evidence="7 8" id="KW-0472">Membrane</keyword>
<comment type="function">
    <text evidence="1">May be involved in the degradation process of specific misfolded endoplasmic reticulum (ER) luminal proteins.</text>
</comment>
<protein>
    <recommendedName>
        <fullName evidence="8">Derlin</fullName>
    </recommendedName>
</protein>
<keyword evidence="6 8" id="KW-1133">Transmembrane helix</keyword>
<comment type="function">
    <text evidence="8">May be involved in the degradation of misfolded endoplasmic reticulum (ER) luminal proteins.</text>
</comment>
<feature type="transmembrane region" description="Helical" evidence="8">
    <location>
        <begin position="186"/>
        <end position="209"/>
    </location>
</feature>
<gene>
    <name evidence="9" type="ORF">SI7747_04004686</name>
</gene>
<proteinExistence type="inferred from homology"/>
<dbReference type="Proteomes" id="UP001189122">
    <property type="component" value="Unassembled WGS sequence"/>
</dbReference>
<evidence type="ECO:0000256" key="5">
    <source>
        <dbReference type="ARBA" id="ARBA00022824"/>
    </source>
</evidence>
<dbReference type="GO" id="GO:0005789">
    <property type="term" value="C:endoplasmic reticulum membrane"/>
    <property type="evidence" value="ECO:0007669"/>
    <property type="project" value="UniProtKB-SubCell"/>
</dbReference>
<dbReference type="PANTHER" id="PTHR11009">
    <property type="entry name" value="DER1-LIKE PROTEIN, DERLIN"/>
    <property type="match status" value="1"/>
</dbReference>
<comment type="subcellular location">
    <subcellularLocation>
        <location evidence="2 8">Endoplasmic reticulum membrane</location>
        <topology evidence="2 8">Multi-pass membrane protein</topology>
    </subcellularLocation>
</comment>
<sequence length="276" mass="31998">MEWYKQMPIITRSYSRPPLSPLLRAPLSFDFVGNVCFVRSLFSTHDASPIALQIISPYSLYLNPKLVVRRYEIWRLVTNFFVLRETGCVSSLWPSLFSDLDFFFHMFFLARYCKLLEENSFRGRTADFFYMVLFGATTLTIFVFFGGMIPYISESLASIIFLGNSLTFMMVYIWSKQNPFIPMSFLGLFTFTAAYLPWVLLGFTVLVGANTWGDFLGLIAGHTYYYLEDVYPRMTGRRLLKTPSFIKCLFDDDGVDIVDRPENVRFAPPPQDLHQD</sequence>
<dbReference type="GO" id="GO:0006950">
    <property type="term" value="P:response to stress"/>
    <property type="evidence" value="ECO:0007669"/>
    <property type="project" value="UniProtKB-ARBA"/>
</dbReference>
<evidence type="ECO:0000256" key="6">
    <source>
        <dbReference type="ARBA" id="ARBA00022989"/>
    </source>
</evidence>
<evidence type="ECO:0000256" key="2">
    <source>
        <dbReference type="ARBA" id="ARBA00004477"/>
    </source>
</evidence>
<dbReference type="EMBL" id="CACRZD030000004">
    <property type="protein sequence ID" value="CAA6658239.1"/>
    <property type="molecule type" value="Genomic_DNA"/>
</dbReference>
<reference evidence="9 10" key="1">
    <citation type="submission" date="2019-12" db="EMBL/GenBank/DDBJ databases">
        <authorList>
            <person name="Scholz U."/>
            <person name="Mascher M."/>
            <person name="Fiebig A."/>
        </authorList>
    </citation>
    <scope>NUCLEOTIDE SEQUENCE</scope>
</reference>
<feature type="transmembrane region" description="Helical" evidence="8">
    <location>
        <begin position="155"/>
        <end position="174"/>
    </location>
</feature>
<comment type="caution">
    <text evidence="8">Lacks conserved residue(s) required for the propagation of feature annotation.</text>
</comment>
<evidence type="ECO:0000256" key="1">
    <source>
        <dbReference type="ARBA" id="ARBA00003292"/>
    </source>
</evidence>
<evidence type="ECO:0000256" key="8">
    <source>
        <dbReference type="RuleBase" id="RU363059"/>
    </source>
</evidence>
<dbReference type="EMBL" id="LR743591">
    <property type="protein sequence ID" value="CAA2618519.1"/>
    <property type="molecule type" value="Genomic_DNA"/>
</dbReference>
<dbReference type="SUPFAM" id="SSF144091">
    <property type="entry name" value="Rhomboid-like"/>
    <property type="match status" value="1"/>
</dbReference>
<dbReference type="InterPro" id="IPR035952">
    <property type="entry name" value="Rhomboid-like_sf"/>
</dbReference>
<dbReference type="AlphaFoldDB" id="A0A7I8IK29"/>
<keyword evidence="5 8" id="KW-0256">Endoplasmic reticulum</keyword>
<organism evidence="9">
    <name type="scientific">Spirodela intermedia</name>
    <name type="common">Intermediate duckweed</name>
    <dbReference type="NCBI Taxonomy" id="51605"/>
    <lineage>
        <taxon>Eukaryota</taxon>
        <taxon>Viridiplantae</taxon>
        <taxon>Streptophyta</taxon>
        <taxon>Embryophyta</taxon>
        <taxon>Tracheophyta</taxon>
        <taxon>Spermatophyta</taxon>
        <taxon>Magnoliopsida</taxon>
        <taxon>Liliopsida</taxon>
        <taxon>Araceae</taxon>
        <taxon>Lemnoideae</taxon>
        <taxon>Spirodela</taxon>
    </lineage>
</organism>